<dbReference type="PROSITE" id="PS50110">
    <property type="entry name" value="RESPONSE_REGULATORY"/>
    <property type="match status" value="1"/>
</dbReference>
<reference evidence="3 4" key="1">
    <citation type="submission" date="2018-03" db="EMBL/GenBank/DDBJ databases">
        <authorList>
            <person name="Keele B.F."/>
        </authorList>
    </citation>
    <scope>NUCLEOTIDE SEQUENCE [LARGE SCALE GENOMIC DNA]</scope>
    <source>
        <strain evidence="3 4">YL28-9</strain>
    </source>
</reference>
<dbReference type="RefSeq" id="WP_107215015.1">
    <property type="nucleotide sequence ID" value="NZ_KZ686269.1"/>
</dbReference>
<organism evidence="3 4">
    <name type="scientific">Pedobacter yulinensis</name>
    <dbReference type="NCBI Taxonomy" id="2126353"/>
    <lineage>
        <taxon>Bacteria</taxon>
        <taxon>Pseudomonadati</taxon>
        <taxon>Bacteroidota</taxon>
        <taxon>Sphingobacteriia</taxon>
        <taxon>Sphingobacteriales</taxon>
        <taxon>Sphingobacteriaceae</taxon>
        <taxon>Pedobacter</taxon>
    </lineage>
</organism>
<dbReference type="EMBL" id="PYLS01000005">
    <property type="protein sequence ID" value="PST82754.1"/>
    <property type="molecule type" value="Genomic_DNA"/>
</dbReference>
<name>A0A2T3HJZ7_9SPHI</name>
<protein>
    <submittedName>
        <fullName evidence="3">Response regulator</fullName>
    </submittedName>
</protein>
<dbReference type="InterPro" id="IPR011006">
    <property type="entry name" value="CheY-like_superfamily"/>
</dbReference>
<dbReference type="AlphaFoldDB" id="A0A2T3HJZ7"/>
<dbReference type="PANTHER" id="PTHR44520:SF2">
    <property type="entry name" value="RESPONSE REGULATOR RCP1"/>
    <property type="match status" value="1"/>
</dbReference>
<keyword evidence="4" id="KW-1185">Reference proteome</keyword>
<dbReference type="GO" id="GO:0000160">
    <property type="term" value="P:phosphorelay signal transduction system"/>
    <property type="evidence" value="ECO:0007669"/>
    <property type="project" value="InterPro"/>
</dbReference>
<dbReference type="OrthoDB" id="1121174at2"/>
<gene>
    <name evidence="3" type="ORF">C7T94_08885</name>
</gene>
<dbReference type="SUPFAM" id="SSF52172">
    <property type="entry name" value="CheY-like"/>
    <property type="match status" value="1"/>
</dbReference>
<dbReference type="Pfam" id="PF00072">
    <property type="entry name" value="Response_reg"/>
    <property type="match status" value="1"/>
</dbReference>
<comment type="caution">
    <text evidence="3">The sequence shown here is derived from an EMBL/GenBank/DDBJ whole genome shotgun (WGS) entry which is preliminary data.</text>
</comment>
<sequence length="135" mass="15573">MRLDIACIIDDDQIFTYLLSKKMKLLSFSDTLLVFKNGLEALKYLHPILESPEILPSVILLDLNMPVLDGWQFLDEFTKFKINKKITVYIVSSSIDEADHERARGYKEVSQFFVKPITEKDLLDMLAEVGEQSRS</sequence>
<dbReference type="SMART" id="SM00448">
    <property type="entry name" value="REC"/>
    <property type="match status" value="1"/>
</dbReference>
<evidence type="ECO:0000256" key="1">
    <source>
        <dbReference type="PROSITE-ProRule" id="PRU00169"/>
    </source>
</evidence>
<evidence type="ECO:0000313" key="3">
    <source>
        <dbReference type="EMBL" id="PST82754.1"/>
    </source>
</evidence>
<dbReference type="Gene3D" id="3.40.50.2300">
    <property type="match status" value="1"/>
</dbReference>
<proteinExistence type="predicted"/>
<dbReference type="Proteomes" id="UP000240912">
    <property type="component" value="Unassembled WGS sequence"/>
</dbReference>
<accession>A0A2T3HJZ7</accession>
<keyword evidence="1" id="KW-0597">Phosphoprotein</keyword>
<evidence type="ECO:0000259" key="2">
    <source>
        <dbReference type="PROSITE" id="PS50110"/>
    </source>
</evidence>
<dbReference type="InterPro" id="IPR001789">
    <property type="entry name" value="Sig_transdc_resp-reg_receiver"/>
</dbReference>
<dbReference type="InterPro" id="IPR052893">
    <property type="entry name" value="TCS_response_regulator"/>
</dbReference>
<dbReference type="PANTHER" id="PTHR44520">
    <property type="entry name" value="RESPONSE REGULATOR RCP1-RELATED"/>
    <property type="match status" value="1"/>
</dbReference>
<evidence type="ECO:0000313" key="4">
    <source>
        <dbReference type="Proteomes" id="UP000240912"/>
    </source>
</evidence>
<feature type="modified residue" description="4-aspartylphosphate" evidence="1">
    <location>
        <position position="62"/>
    </location>
</feature>
<feature type="domain" description="Response regulatory" evidence="2">
    <location>
        <begin position="5"/>
        <end position="130"/>
    </location>
</feature>